<dbReference type="EMBL" id="JAPEUY010000001">
    <property type="protein sequence ID" value="KAJ4377250.1"/>
    <property type="molecule type" value="Genomic_DNA"/>
</dbReference>
<dbReference type="AlphaFoldDB" id="A0A9W8YIP3"/>
<protein>
    <submittedName>
        <fullName evidence="2">Uncharacterized protein</fullName>
    </submittedName>
</protein>
<evidence type="ECO:0000256" key="1">
    <source>
        <dbReference type="SAM" id="MobiDB-lite"/>
    </source>
</evidence>
<feature type="compositionally biased region" description="Basic and acidic residues" evidence="1">
    <location>
        <begin position="157"/>
        <end position="178"/>
    </location>
</feature>
<proteinExistence type="predicted"/>
<sequence>MNLFNTAFDYIMDTATDFLKKKPAYNPAKPNRVDADTSLLQYHQTGTGPKPAPASTSALPLRTLRATNLFSDLHAAQTHAYYEEIDSIPAVSVGLKSAFSAGHWYVVHPVTAVDVLFLSTRVLQDLAKWLEKDCPNELFEGEGAQVRDFKGVRSETAENVKRELQKREERGDVGKEEGYTGIGRRLGMREKKRRRRGSYDQDEKDEMKDDMDIDWRATDDMRGQKRWHVSYRKEDNTLYVQVVRNKRVCRNTRKMNVSISLGSFRAWMLMENVRETRDGTYAR</sequence>
<comment type="caution">
    <text evidence="2">The sequence shown here is derived from an EMBL/GenBank/DDBJ whole genome shotgun (WGS) entry which is preliminary data.</text>
</comment>
<evidence type="ECO:0000313" key="2">
    <source>
        <dbReference type="EMBL" id="KAJ4377250.1"/>
    </source>
</evidence>
<accession>A0A9W8YIP3</accession>
<gene>
    <name evidence="2" type="ORF">N0V83_000073</name>
</gene>
<evidence type="ECO:0000313" key="3">
    <source>
        <dbReference type="Proteomes" id="UP001140560"/>
    </source>
</evidence>
<feature type="region of interest" description="Disordered" evidence="1">
    <location>
        <begin position="157"/>
        <end position="205"/>
    </location>
</feature>
<organism evidence="2 3">
    <name type="scientific">Neocucurbitaria cava</name>
    <dbReference type="NCBI Taxonomy" id="798079"/>
    <lineage>
        <taxon>Eukaryota</taxon>
        <taxon>Fungi</taxon>
        <taxon>Dikarya</taxon>
        <taxon>Ascomycota</taxon>
        <taxon>Pezizomycotina</taxon>
        <taxon>Dothideomycetes</taxon>
        <taxon>Pleosporomycetidae</taxon>
        <taxon>Pleosporales</taxon>
        <taxon>Pleosporineae</taxon>
        <taxon>Cucurbitariaceae</taxon>
        <taxon>Neocucurbitaria</taxon>
    </lineage>
</organism>
<reference evidence="2" key="1">
    <citation type="submission" date="2022-10" db="EMBL/GenBank/DDBJ databases">
        <title>Tapping the CABI collections for fungal endophytes: first genome assemblies for Collariella, Neodidymelliopsis, Ascochyta clinopodiicola, Didymella pomorum, Didymosphaeria variabile, Neocosmospora piperis and Neocucurbitaria cava.</title>
        <authorList>
            <person name="Hill R."/>
        </authorList>
    </citation>
    <scope>NUCLEOTIDE SEQUENCE</scope>
    <source>
        <strain evidence="2">IMI 356814</strain>
    </source>
</reference>
<dbReference type="OrthoDB" id="3684248at2759"/>
<keyword evidence="3" id="KW-1185">Reference proteome</keyword>
<name>A0A9W8YIP3_9PLEO</name>
<dbReference type="Proteomes" id="UP001140560">
    <property type="component" value="Unassembled WGS sequence"/>
</dbReference>